<evidence type="ECO:0000256" key="1">
    <source>
        <dbReference type="ARBA" id="ARBA00008779"/>
    </source>
</evidence>
<keyword evidence="8" id="KW-1185">Reference proteome</keyword>
<evidence type="ECO:0000256" key="3">
    <source>
        <dbReference type="ARBA" id="ARBA00022801"/>
    </source>
</evidence>
<dbReference type="InterPro" id="IPR025863">
    <property type="entry name" value="Choline_sulf_C_dom"/>
</dbReference>
<gene>
    <name evidence="7" type="ORF">H663_005520</name>
</gene>
<accession>A0A2T7UFU4</accession>
<dbReference type="Gene3D" id="3.40.720.10">
    <property type="entry name" value="Alkaline Phosphatase, subunit A"/>
    <property type="match status" value="1"/>
</dbReference>
<protein>
    <submittedName>
        <fullName evidence="7">Choline-sulfatase</fullName>
    </submittedName>
</protein>
<dbReference type="PANTHER" id="PTHR45953:SF1">
    <property type="entry name" value="IDURONATE 2-SULFATASE"/>
    <property type="match status" value="1"/>
</dbReference>
<dbReference type="PROSITE" id="PS00149">
    <property type="entry name" value="SULFATASE_2"/>
    <property type="match status" value="1"/>
</dbReference>
<feature type="domain" description="Choline sulfatase enzyme C-terminal" evidence="6">
    <location>
        <begin position="454"/>
        <end position="503"/>
    </location>
</feature>
<dbReference type="PROSITE" id="PS00523">
    <property type="entry name" value="SULFATASE_1"/>
    <property type="match status" value="1"/>
</dbReference>
<evidence type="ECO:0000259" key="5">
    <source>
        <dbReference type="Pfam" id="PF00884"/>
    </source>
</evidence>
<dbReference type="PANTHER" id="PTHR45953">
    <property type="entry name" value="IDURONATE 2-SULFATASE"/>
    <property type="match status" value="1"/>
</dbReference>
<reference evidence="7" key="1">
    <citation type="submission" date="2017-04" db="EMBL/GenBank/DDBJ databases">
        <title>Unexpected and diverse lifestyles within the genus Limnohabitans.</title>
        <authorList>
            <person name="Kasalicky V."/>
            <person name="Mehrshad M."/>
            <person name="Andrei S.-A."/>
            <person name="Salcher M."/>
            <person name="Kratochvilova H."/>
            <person name="Simek K."/>
            <person name="Ghai R."/>
        </authorList>
    </citation>
    <scope>NUCLEOTIDE SEQUENCE [LARGE SCALE GENOMIC DNA]</scope>
    <source>
        <strain evidence="7">II-D5</strain>
    </source>
</reference>
<dbReference type="SUPFAM" id="SSF53649">
    <property type="entry name" value="Alkaline phosphatase-like"/>
    <property type="match status" value="1"/>
</dbReference>
<name>A0A2T7UFU4_9BURK</name>
<dbReference type="AlphaFoldDB" id="A0A2T7UFU4"/>
<dbReference type="OrthoDB" id="9766107at2"/>
<feature type="domain" description="Sulfatase N-terminal" evidence="5">
    <location>
        <begin position="4"/>
        <end position="346"/>
    </location>
</feature>
<dbReference type="GO" id="GO:0046872">
    <property type="term" value="F:metal ion binding"/>
    <property type="evidence" value="ECO:0007669"/>
    <property type="project" value="UniProtKB-KW"/>
</dbReference>
<dbReference type="InterPro" id="IPR000917">
    <property type="entry name" value="Sulfatase_N"/>
</dbReference>
<dbReference type="GO" id="GO:0005737">
    <property type="term" value="C:cytoplasm"/>
    <property type="evidence" value="ECO:0007669"/>
    <property type="project" value="TreeGrafter"/>
</dbReference>
<organism evidence="7 8">
    <name type="scientific">Limnohabitans planktonicus II-D5</name>
    <dbReference type="NCBI Taxonomy" id="1293045"/>
    <lineage>
        <taxon>Bacteria</taxon>
        <taxon>Pseudomonadati</taxon>
        <taxon>Pseudomonadota</taxon>
        <taxon>Betaproteobacteria</taxon>
        <taxon>Burkholderiales</taxon>
        <taxon>Comamonadaceae</taxon>
        <taxon>Limnohabitans</taxon>
    </lineage>
</organism>
<evidence type="ECO:0000256" key="4">
    <source>
        <dbReference type="SAM" id="MobiDB-lite"/>
    </source>
</evidence>
<dbReference type="Proteomes" id="UP000037507">
    <property type="component" value="Unassembled WGS sequence"/>
</dbReference>
<dbReference type="Pfam" id="PF12411">
    <property type="entry name" value="Choline_sulf_C"/>
    <property type="match status" value="1"/>
</dbReference>
<dbReference type="InterPro" id="IPR024607">
    <property type="entry name" value="Sulfatase_CS"/>
</dbReference>
<comment type="caution">
    <text evidence="7">The sequence shown here is derived from an EMBL/GenBank/DDBJ whole genome shotgun (WGS) entry which is preliminary data.</text>
</comment>
<evidence type="ECO:0000313" key="8">
    <source>
        <dbReference type="Proteomes" id="UP000037507"/>
    </source>
</evidence>
<dbReference type="RefSeq" id="WP_083451049.1">
    <property type="nucleotide sequence ID" value="NZ_LFYT02000005.1"/>
</dbReference>
<evidence type="ECO:0000259" key="6">
    <source>
        <dbReference type="Pfam" id="PF12411"/>
    </source>
</evidence>
<proteinExistence type="inferred from homology"/>
<comment type="similarity">
    <text evidence="1">Belongs to the sulfatase family.</text>
</comment>
<keyword evidence="2" id="KW-0479">Metal-binding</keyword>
<sequence length="539" mass="60682">MKKPNILVIQADQLTAKVLPMYGGPALVTPHMNRLAEQGVTFLNAYSNNPVCAPSRAAMLTGRLSSKVGCYDNAADFPSSTLTLAHYLRHQGYRTCLSGKMHFVGSEQLHGFEERVTTDIYPSDFGWTADWSQVKQPYSPSRMSLRSVVEAGLCERNLQIDYDEEVAYRAEQWLYDRARSPDERPFLLWASFTHPHNPFITTRPFWDLYDHDKIAMPSVGYIPMAQRDPWSKRYAYTIRADEHDITEEQVRVARHAYFAMTSYFDAQVGRLLGVLERTGAQENTFVFIVSDHGEMLGERGSWFKFQPFEGSVRVPMIAAGPGLKKGLVEERGVSLMDLLPTFNDLVSNGQPVAALDPLDGISLAGMLHGEDRTRGDHVLMEFLGEGVLAPACIVRQDGHKYVHCRNDPPMLFNLQNDPDELVNLAGNPMHAAVEARMQAQVHQHWNYDELEKTIIQSQQRRLFAQASLLQGNWTSWDFEPPANAARKYVRGAVDPNTTATKARMRLPFVAAYPPDHPRDPIADLQLEPSDPGRSGKPQP</sequence>
<dbReference type="FunFam" id="3.40.720.10:FF:000032">
    <property type="entry name" value="Choline sulfatase"/>
    <property type="match status" value="1"/>
</dbReference>
<dbReference type="STRING" id="1293045.H663_03460"/>
<dbReference type="NCBIfam" id="TIGR03417">
    <property type="entry name" value="chol_sulfatase"/>
    <property type="match status" value="1"/>
</dbReference>
<feature type="region of interest" description="Disordered" evidence="4">
    <location>
        <begin position="510"/>
        <end position="539"/>
    </location>
</feature>
<dbReference type="EMBL" id="LFYT02000005">
    <property type="protein sequence ID" value="PVE43471.1"/>
    <property type="molecule type" value="Genomic_DNA"/>
</dbReference>
<evidence type="ECO:0000313" key="7">
    <source>
        <dbReference type="EMBL" id="PVE43471.1"/>
    </source>
</evidence>
<evidence type="ECO:0000256" key="2">
    <source>
        <dbReference type="ARBA" id="ARBA00022723"/>
    </source>
</evidence>
<dbReference type="CDD" id="cd16032">
    <property type="entry name" value="choline-sulfatase"/>
    <property type="match status" value="1"/>
</dbReference>
<dbReference type="InterPro" id="IPR017850">
    <property type="entry name" value="Alkaline_phosphatase_core_sf"/>
</dbReference>
<keyword evidence="3" id="KW-0378">Hydrolase</keyword>
<dbReference type="Pfam" id="PF00884">
    <property type="entry name" value="Sulfatase"/>
    <property type="match status" value="1"/>
</dbReference>
<dbReference type="InterPro" id="IPR017785">
    <property type="entry name" value="Choline-sulfatase"/>
</dbReference>
<dbReference type="GO" id="GO:0008484">
    <property type="term" value="F:sulfuric ester hydrolase activity"/>
    <property type="evidence" value="ECO:0007669"/>
    <property type="project" value="TreeGrafter"/>
</dbReference>